<name>A0A7J9KS80_GOSSC</name>
<organism evidence="2 3">
    <name type="scientific">Gossypium schwendimanii</name>
    <name type="common">Cotton</name>
    <dbReference type="NCBI Taxonomy" id="34291"/>
    <lineage>
        <taxon>Eukaryota</taxon>
        <taxon>Viridiplantae</taxon>
        <taxon>Streptophyta</taxon>
        <taxon>Embryophyta</taxon>
        <taxon>Tracheophyta</taxon>
        <taxon>Spermatophyta</taxon>
        <taxon>Magnoliopsida</taxon>
        <taxon>eudicotyledons</taxon>
        <taxon>Gunneridae</taxon>
        <taxon>Pentapetalae</taxon>
        <taxon>rosids</taxon>
        <taxon>malvids</taxon>
        <taxon>Malvales</taxon>
        <taxon>Malvaceae</taxon>
        <taxon>Malvoideae</taxon>
        <taxon>Gossypium</taxon>
    </lineage>
</organism>
<keyword evidence="3" id="KW-1185">Reference proteome</keyword>
<proteinExistence type="predicted"/>
<evidence type="ECO:0000313" key="3">
    <source>
        <dbReference type="Proteomes" id="UP000593576"/>
    </source>
</evidence>
<dbReference type="InterPro" id="IPR036397">
    <property type="entry name" value="RNaseH_sf"/>
</dbReference>
<sequence length="136" mass="15468">MACGVYGYCSEDVLHVFSDCPAAWNIWNQIKISLLFKAHPGAIVISLRLPIVRNWVHLYMNGLVRNDASFAAIGGIVWDRSREWLFGFNRYLGRCSMFDVEVWGILDGLTLLLNRGYENVLIQSDCLEAIKVIQES</sequence>
<dbReference type="Pfam" id="PF13456">
    <property type="entry name" value="RVT_3"/>
    <property type="match status" value="1"/>
</dbReference>
<dbReference type="SUPFAM" id="SSF53098">
    <property type="entry name" value="Ribonuclease H-like"/>
    <property type="match status" value="1"/>
</dbReference>
<dbReference type="OrthoDB" id="1000257at2759"/>
<dbReference type="Proteomes" id="UP000593576">
    <property type="component" value="Unassembled WGS sequence"/>
</dbReference>
<dbReference type="Gene3D" id="3.30.420.10">
    <property type="entry name" value="Ribonuclease H-like superfamily/Ribonuclease H"/>
    <property type="match status" value="1"/>
</dbReference>
<dbReference type="GO" id="GO:0003676">
    <property type="term" value="F:nucleic acid binding"/>
    <property type="evidence" value="ECO:0007669"/>
    <property type="project" value="InterPro"/>
</dbReference>
<dbReference type="InterPro" id="IPR012337">
    <property type="entry name" value="RNaseH-like_sf"/>
</dbReference>
<comment type="caution">
    <text evidence="2">The sequence shown here is derived from an EMBL/GenBank/DDBJ whole genome shotgun (WGS) entry which is preliminary data.</text>
</comment>
<gene>
    <name evidence="2" type="ORF">Goshw_015210</name>
</gene>
<feature type="domain" description="RNase H type-1" evidence="1">
    <location>
        <begin position="61"/>
        <end position="134"/>
    </location>
</feature>
<dbReference type="GO" id="GO:0004523">
    <property type="term" value="F:RNA-DNA hybrid ribonuclease activity"/>
    <property type="evidence" value="ECO:0007669"/>
    <property type="project" value="InterPro"/>
</dbReference>
<dbReference type="InterPro" id="IPR002156">
    <property type="entry name" value="RNaseH_domain"/>
</dbReference>
<dbReference type="InterPro" id="IPR044730">
    <property type="entry name" value="RNase_H-like_dom_plant"/>
</dbReference>
<dbReference type="InterPro" id="IPR053151">
    <property type="entry name" value="RNase_H-like"/>
</dbReference>
<evidence type="ECO:0000259" key="1">
    <source>
        <dbReference type="Pfam" id="PF13456"/>
    </source>
</evidence>
<dbReference type="EMBL" id="JABFAF010000002">
    <property type="protein sequence ID" value="MBA0849375.1"/>
    <property type="molecule type" value="Genomic_DNA"/>
</dbReference>
<dbReference type="AlphaFoldDB" id="A0A7J9KS80"/>
<dbReference type="PANTHER" id="PTHR47723">
    <property type="entry name" value="OS05G0353850 PROTEIN"/>
    <property type="match status" value="1"/>
</dbReference>
<dbReference type="PANTHER" id="PTHR47723:SF19">
    <property type="entry name" value="POLYNUCLEOTIDYL TRANSFERASE, RIBONUCLEASE H-LIKE SUPERFAMILY PROTEIN"/>
    <property type="match status" value="1"/>
</dbReference>
<protein>
    <recommendedName>
        <fullName evidence="1">RNase H type-1 domain-containing protein</fullName>
    </recommendedName>
</protein>
<dbReference type="CDD" id="cd06222">
    <property type="entry name" value="RNase_H_like"/>
    <property type="match status" value="1"/>
</dbReference>
<accession>A0A7J9KS80</accession>
<evidence type="ECO:0000313" key="2">
    <source>
        <dbReference type="EMBL" id="MBA0849375.1"/>
    </source>
</evidence>
<reference evidence="2 3" key="1">
    <citation type="journal article" date="2019" name="Genome Biol. Evol.">
        <title>Insights into the evolution of the New World diploid cottons (Gossypium, subgenus Houzingenia) based on genome sequencing.</title>
        <authorList>
            <person name="Grover C.E."/>
            <person name="Arick M.A. 2nd"/>
            <person name="Thrash A."/>
            <person name="Conover J.L."/>
            <person name="Sanders W.S."/>
            <person name="Peterson D.G."/>
            <person name="Frelichowski J.E."/>
            <person name="Scheffler J.A."/>
            <person name="Scheffler B.E."/>
            <person name="Wendel J.F."/>
        </authorList>
    </citation>
    <scope>NUCLEOTIDE SEQUENCE [LARGE SCALE GENOMIC DNA]</scope>
    <source>
        <strain evidence="2">1</strain>
        <tissue evidence="2">Leaf</tissue>
    </source>
</reference>